<evidence type="ECO:0000313" key="1">
    <source>
        <dbReference type="EMBL" id="KAJ8981430.1"/>
    </source>
</evidence>
<evidence type="ECO:0000313" key="2">
    <source>
        <dbReference type="Proteomes" id="UP001162164"/>
    </source>
</evidence>
<organism evidence="1 2">
    <name type="scientific">Molorchus minor</name>
    <dbReference type="NCBI Taxonomy" id="1323400"/>
    <lineage>
        <taxon>Eukaryota</taxon>
        <taxon>Metazoa</taxon>
        <taxon>Ecdysozoa</taxon>
        <taxon>Arthropoda</taxon>
        <taxon>Hexapoda</taxon>
        <taxon>Insecta</taxon>
        <taxon>Pterygota</taxon>
        <taxon>Neoptera</taxon>
        <taxon>Endopterygota</taxon>
        <taxon>Coleoptera</taxon>
        <taxon>Polyphaga</taxon>
        <taxon>Cucujiformia</taxon>
        <taxon>Chrysomeloidea</taxon>
        <taxon>Cerambycidae</taxon>
        <taxon>Lamiinae</taxon>
        <taxon>Monochamini</taxon>
        <taxon>Molorchus</taxon>
    </lineage>
</organism>
<dbReference type="Proteomes" id="UP001162164">
    <property type="component" value="Unassembled WGS sequence"/>
</dbReference>
<proteinExistence type="predicted"/>
<dbReference type="Pfam" id="PF03564">
    <property type="entry name" value="DUF1759"/>
    <property type="match status" value="1"/>
</dbReference>
<accession>A0ABQ9JT05</accession>
<dbReference type="EMBL" id="JAPWTJ010000183">
    <property type="protein sequence ID" value="KAJ8981430.1"/>
    <property type="molecule type" value="Genomic_DNA"/>
</dbReference>
<dbReference type="InterPro" id="IPR005312">
    <property type="entry name" value="DUF1759"/>
</dbReference>
<keyword evidence="2" id="KW-1185">Reference proteome</keyword>
<sequence length="142" mass="16358">MFDALIHNNTDLKDIEKFNYLVSSLQGQALSLVKSLPMTSENYTTAYDSLVKRYTNVRLLANSYWTEIENCPKVDCTNAYNLRKLLDTFSENLSALKTLDFPTDTWNFILVNMLLKKIDPATAKDFELTHNSTEVPLYKTLF</sequence>
<name>A0ABQ9JT05_9CUCU</name>
<protein>
    <submittedName>
        <fullName evidence="1">Uncharacterized protein</fullName>
    </submittedName>
</protein>
<gene>
    <name evidence="1" type="ORF">NQ317_015632</name>
</gene>
<comment type="caution">
    <text evidence="1">The sequence shown here is derived from an EMBL/GenBank/DDBJ whole genome shotgun (WGS) entry which is preliminary data.</text>
</comment>
<reference evidence="1" key="1">
    <citation type="journal article" date="2023" name="Insect Mol. Biol.">
        <title>Genome sequencing provides insights into the evolution of gene families encoding plant cell wall-degrading enzymes in longhorned beetles.</title>
        <authorList>
            <person name="Shin N.R."/>
            <person name="Okamura Y."/>
            <person name="Kirsch R."/>
            <person name="Pauchet Y."/>
        </authorList>
    </citation>
    <scope>NUCLEOTIDE SEQUENCE</scope>
    <source>
        <strain evidence="1">MMC_N1</strain>
    </source>
</reference>